<protein>
    <recommendedName>
        <fullName evidence="6">Tim44-like domain-containing protein</fullName>
    </recommendedName>
</protein>
<dbReference type="InterPro" id="IPR024621">
    <property type="entry name" value="Mba1"/>
</dbReference>
<name>A0A5M8PFI0_9LECA</name>
<evidence type="ECO:0000256" key="3">
    <source>
        <dbReference type="ARBA" id="ARBA00023128"/>
    </source>
</evidence>
<comment type="subcellular location">
    <subcellularLocation>
        <location evidence="1">Mitochondrion</location>
    </subcellularLocation>
</comment>
<evidence type="ECO:0000313" key="4">
    <source>
        <dbReference type="EMBL" id="KAA6408077.1"/>
    </source>
</evidence>
<gene>
    <name evidence="4" type="ORF">FRX48_07818</name>
</gene>
<keyword evidence="2" id="KW-0809">Transit peptide</keyword>
<dbReference type="Pfam" id="PF07961">
    <property type="entry name" value="MBA1"/>
    <property type="match status" value="1"/>
</dbReference>
<comment type="caution">
    <text evidence="4">The sequence shown here is derived from an EMBL/GenBank/DDBJ whole genome shotgun (WGS) entry which is preliminary data.</text>
</comment>
<evidence type="ECO:0000313" key="5">
    <source>
        <dbReference type="Proteomes" id="UP000324767"/>
    </source>
</evidence>
<evidence type="ECO:0000256" key="2">
    <source>
        <dbReference type="ARBA" id="ARBA00022946"/>
    </source>
</evidence>
<dbReference type="EMBL" id="VXIT01000014">
    <property type="protein sequence ID" value="KAA6408077.1"/>
    <property type="molecule type" value="Genomic_DNA"/>
</dbReference>
<evidence type="ECO:0008006" key="6">
    <source>
        <dbReference type="Google" id="ProtNLM"/>
    </source>
</evidence>
<dbReference type="AlphaFoldDB" id="A0A5M8PFI0"/>
<evidence type="ECO:0000256" key="1">
    <source>
        <dbReference type="ARBA" id="ARBA00004173"/>
    </source>
</evidence>
<organism evidence="4 5">
    <name type="scientific">Lasallia pustulata</name>
    <dbReference type="NCBI Taxonomy" id="136370"/>
    <lineage>
        <taxon>Eukaryota</taxon>
        <taxon>Fungi</taxon>
        <taxon>Dikarya</taxon>
        <taxon>Ascomycota</taxon>
        <taxon>Pezizomycotina</taxon>
        <taxon>Lecanoromycetes</taxon>
        <taxon>OSLEUM clade</taxon>
        <taxon>Umbilicariomycetidae</taxon>
        <taxon>Umbilicariales</taxon>
        <taxon>Umbilicariaceae</taxon>
        <taxon>Lasallia</taxon>
    </lineage>
</organism>
<dbReference type="GO" id="GO:0032979">
    <property type="term" value="P:protein insertion into mitochondrial inner membrane from matrix"/>
    <property type="evidence" value="ECO:0007669"/>
    <property type="project" value="InterPro"/>
</dbReference>
<dbReference type="OrthoDB" id="19619at2759"/>
<dbReference type="PANTHER" id="PTHR28554:SF1">
    <property type="entry name" value="LARGE RIBOSOMAL SUBUNIT PROTEIN ML45"/>
    <property type="match status" value="1"/>
</dbReference>
<dbReference type="Gene3D" id="3.10.450.240">
    <property type="match status" value="1"/>
</dbReference>
<dbReference type="PANTHER" id="PTHR28554">
    <property type="entry name" value="39S RIBOSOMAL PROTEIN L45, MITOCHONDRIAL"/>
    <property type="match status" value="1"/>
</dbReference>
<accession>A0A5M8PFI0</accession>
<dbReference type="InterPro" id="IPR051975">
    <property type="entry name" value="mtLSU_mL45"/>
</dbReference>
<dbReference type="Proteomes" id="UP000324767">
    <property type="component" value="Unassembled WGS sequence"/>
</dbReference>
<proteinExistence type="predicted"/>
<dbReference type="GO" id="GO:0005743">
    <property type="term" value="C:mitochondrial inner membrane"/>
    <property type="evidence" value="ECO:0007669"/>
    <property type="project" value="InterPro"/>
</dbReference>
<reference evidence="4 5" key="1">
    <citation type="submission" date="2019-09" db="EMBL/GenBank/DDBJ databases">
        <title>The hologenome of the rock-dwelling lichen Lasallia pustulata.</title>
        <authorList>
            <person name="Greshake Tzovaras B."/>
            <person name="Segers F."/>
            <person name="Bicker A."/>
            <person name="Dal Grande F."/>
            <person name="Otte J."/>
            <person name="Hankeln T."/>
            <person name="Schmitt I."/>
            <person name="Ebersberger I."/>
        </authorList>
    </citation>
    <scope>NUCLEOTIDE SEQUENCE [LARGE SCALE GENOMIC DNA]</scope>
    <source>
        <strain evidence="4">A1-1</strain>
    </source>
</reference>
<keyword evidence="3" id="KW-0496">Mitochondrion</keyword>
<sequence>MAHHARRPLLCAFLYPSKCLARVPIRHYGNPRVTPTAKLPTGQSLKTFKKPGVASPSDIGLLEQTFIMPTGASKPSLFRTPRLRLKLEWHRLKSRVTGLGGVIYYKYGIIKPRPKLKLRQIAPSALALHRRMYTAFAEGDTATLSTICAEGLNESFRARIAARPATERIRWTLHKYTRSARVVSHRGILLPAKASAMRQAVVRIRSRQSLARITGVGPDGQEIIAEGTGEEKEIQEYVVVQRMIWKGVEGPWIVWGTTEETSLSKIPSLQEVK</sequence>